<comment type="caution">
    <text evidence="15">The sequence shown here is derived from an EMBL/GenBank/DDBJ whole genome shotgun (WGS) entry which is preliminary data.</text>
</comment>
<comment type="function">
    <text evidence="13">Catalyzes the conversion of long-chain fatty acids to their active form acyl-CoAs for both synthesis of cellular lipids, and degradation via beta-oxidation.</text>
</comment>
<evidence type="ECO:0000256" key="1">
    <source>
        <dbReference type="ARBA" id="ARBA00006432"/>
    </source>
</evidence>
<comment type="catalytic activity">
    <reaction evidence="8">
        <text>12-hydroxy-(5Z,8Z,10E,14Z)-eicosatetraenoate + ATP + CoA = 12-hydroxy-(5Z,8Z,10E,14Z)-eicosatetraenoyl-CoA + AMP + diphosphate</text>
        <dbReference type="Rhea" id="RHEA:52112"/>
        <dbReference type="ChEBI" id="CHEBI:30616"/>
        <dbReference type="ChEBI" id="CHEBI:33019"/>
        <dbReference type="ChEBI" id="CHEBI:57287"/>
        <dbReference type="ChEBI" id="CHEBI:90718"/>
        <dbReference type="ChEBI" id="CHEBI:136408"/>
        <dbReference type="ChEBI" id="CHEBI:456215"/>
    </reaction>
    <physiologicalReaction direction="left-to-right" evidence="8">
        <dbReference type="Rhea" id="RHEA:52113"/>
    </physiologicalReaction>
</comment>
<keyword evidence="4 13" id="KW-0276">Fatty acid metabolism</keyword>
<dbReference type="GO" id="GO:0005783">
    <property type="term" value="C:endoplasmic reticulum"/>
    <property type="evidence" value="ECO:0007669"/>
    <property type="project" value="TreeGrafter"/>
</dbReference>
<protein>
    <recommendedName>
        <fullName evidence="13">Long-chain-fatty-acid--CoA ligase</fullName>
        <ecNumber evidence="13">6.2.1.3</ecNumber>
    </recommendedName>
</protein>
<dbReference type="GO" id="GO:0047676">
    <property type="term" value="F:arachidonate-CoA ligase activity"/>
    <property type="evidence" value="ECO:0007669"/>
    <property type="project" value="UniProtKB-EC"/>
</dbReference>
<evidence type="ECO:0000256" key="7">
    <source>
        <dbReference type="ARBA" id="ARBA00024484"/>
    </source>
</evidence>
<feature type="domain" description="AMP-dependent synthetase/ligase" evidence="14">
    <location>
        <begin position="76"/>
        <end position="492"/>
    </location>
</feature>
<dbReference type="AlphaFoldDB" id="A0AAV2PMI0"/>
<evidence type="ECO:0000256" key="5">
    <source>
        <dbReference type="ARBA" id="ARBA00022840"/>
    </source>
</evidence>
<dbReference type="EC" id="6.2.1.3" evidence="13"/>
<gene>
    <name evidence="15" type="ORF">MNOR_LOCUS1078</name>
</gene>
<sequence>MGGASADPPPAPIPPSKISYNPVRLPVEIDDQSWAINGVELVRVSKLTKEAREGKFMRFLYDDTRTLYDVFRRGVRESNDGPCLGWRPGPGKPYMWLHYNEALLRAKNFGAGLVRSGLAPGAQTFVGIYSANCPEWILTEQGLYCQSMVIVPLYDTLGPESCNYIISQTEISTVVVQDDKKVNQLLDNHPKCLKMLIVIKEVHRETLSKAKKLGIVIKYFEEIEKLGSSSNIPEVPPQPEDLCTICYTSGTTGKPKGVMLTHENIVADVSATLLQLAEHKPHKSDVLLSFLPLAHMLERCCEIAVYIAGGAVGFFSGDIKNLADDYKALRPSITPSVPRLLNRVYDKVTTEANSSGFKRLMLKMALASKKADLERGVLRRSSIWDKLVFKKVQDGMGGRLRLLVVGSAPLAGNVLTFMRCALGCVIVEGYGQTECGAPATLTVQGDFRPDHVGPPVACNAMKLVDVPDMDYYAAQSQGEVCIKGANVFKGYYKDPERTRQVIDAQGWLHTGDIGQWLPNGTLKIIDRKKHIFKLSQGEYIAPEKIENIYVRSAYVAQVFVHGESLKSCVVGVVVPDVESVKKWAREQGITGTLSTLCVTPEVHKLIIDDITALGKAAGLKSFEQVKEIYLHPDPFSVQNGLLTPTLKAKRPELKRYFSPQLEELYHHLQ</sequence>
<accession>A0AAV2PMI0</accession>
<dbReference type="PANTHER" id="PTHR43272:SF107">
    <property type="entry name" value="LONG-CHAIN-FATTY-ACID--COA LIGASE 5"/>
    <property type="match status" value="1"/>
</dbReference>
<evidence type="ECO:0000256" key="10">
    <source>
        <dbReference type="ARBA" id="ARBA00024548"/>
    </source>
</evidence>
<proteinExistence type="inferred from homology"/>
<keyword evidence="3 13" id="KW-0547">Nucleotide-binding</keyword>
<comment type="catalytic activity">
    <reaction evidence="6">
        <text>5-hydroxy-(6E,8Z,11Z,14Z)-eicosatetraenoate + ATP + CoA = 5-hydroxy-(6E,8Z,11Z,14Z)-eicosatetraenoyl-CoA + AMP + diphosphate</text>
        <dbReference type="Rhea" id="RHEA:52108"/>
        <dbReference type="ChEBI" id="CHEBI:30616"/>
        <dbReference type="ChEBI" id="CHEBI:33019"/>
        <dbReference type="ChEBI" id="CHEBI:57287"/>
        <dbReference type="ChEBI" id="CHEBI:65341"/>
        <dbReference type="ChEBI" id="CHEBI:136407"/>
        <dbReference type="ChEBI" id="CHEBI:456215"/>
    </reaction>
    <physiologicalReaction direction="left-to-right" evidence="6">
        <dbReference type="Rhea" id="RHEA:52109"/>
    </physiologicalReaction>
</comment>
<dbReference type="SUPFAM" id="SSF56801">
    <property type="entry name" value="Acetyl-CoA synthetase-like"/>
    <property type="match status" value="1"/>
</dbReference>
<dbReference type="InterPro" id="IPR020845">
    <property type="entry name" value="AMP-binding_CS"/>
</dbReference>
<keyword evidence="2 13" id="KW-0436">Ligase</keyword>
<feature type="non-terminal residue" evidence="15">
    <location>
        <position position="669"/>
    </location>
</feature>
<evidence type="ECO:0000256" key="3">
    <source>
        <dbReference type="ARBA" id="ARBA00022741"/>
    </source>
</evidence>
<evidence type="ECO:0000256" key="11">
    <source>
        <dbReference type="ARBA" id="ARBA00024565"/>
    </source>
</evidence>
<keyword evidence="13" id="KW-0443">Lipid metabolism</keyword>
<evidence type="ECO:0000256" key="6">
    <source>
        <dbReference type="ARBA" id="ARBA00024469"/>
    </source>
</evidence>
<keyword evidence="5 13" id="KW-0067">ATP-binding</keyword>
<dbReference type="GO" id="GO:0016020">
    <property type="term" value="C:membrane"/>
    <property type="evidence" value="ECO:0007669"/>
    <property type="project" value="TreeGrafter"/>
</dbReference>
<dbReference type="InterPro" id="IPR045311">
    <property type="entry name" value="LC-FACS_euk"/>
</dbReference>
<comment type="catalytic activity">
    <reaction evidence="12">
        <text>hexadecanoate + ATP + CoA = hexadecanoyl-CoA + AMP + diphosphate</text>
        <dbReference type="Rhea" id="RHEA:30751"/>
        <dbReference type="ChEBI" id="CHEBI:7896"/>
        <dbReference type="ChEBI" id="CHEBI:30616"/>
        <dbReference type="ChEBI" id="CHEBI:33019"/>
        <dbReference type="ChEBI" id="CHEBI:57287"/>
        <dbReference type="ChEBI" id="CHEBI:57379"/>
        <dbReference type="ChEBI" id="CHEBI:456215"/>
    </reaction>
    <physiologicalReaction direction="left-to-right" evidence="12">
        <dbReference type="Rhea" id="RHEA:30752"/>
    </physiologicalReaction>
</comment>
<evidence type="ECO:0000256" key="2">
    <source>
        <dbReference type="ARBA" id="ARBA00022598"/>
    </source>
</evidence>
<dbReference type="GO" id="GO:0005524">
    <property type="term" value="F:ATP binding"/>
    <property type="evidence" value="ECO:0007669"/>
    <property type="project" value="UniProtKB-KW"/>
</dbReference>
<comment type="catalytic activity">
    <reaction evidence="10">
        <text>(5Z,8Z,11Z,14Z)-eicosatetraenoate + ATP + CoA = (5Z,8Z,11Z,14Z)-eicosatetraenoyl-CoA + AMP + diphosphate</text>
        <dbReference type="Rhea" id="RHEA:19713"/>
        <dbReference type="ChEBI" id="CHEBI:30616"/>
        <dbReference type="ChEBI" id="CHEBI:32395"/>
        <dbReference type="ChEBI" id="CHEBI:33019"/>
        <dbReference type="ChEBI" id="CHEBI:57287"/>
        <dbReference type="ChEBI" id="CHEBI:57368"/>
        <dbReference type="ChEBI" id="CHEBI:456215"/>
        <dbReference type="EC" id="6.2.1.15"/>
    </reaction>
    <physiologicalReaction direction="left-to-right" evidence="10">
        <dbReference type="Rhea" id="RHEA:19714"/>
    </physiologicalReaction>
</comment>
<organism evidence="15 16">
    <name type="scientific">Meganyctiphanes norvegica</name>
    <name type="common">Northern krill</name>
    <name type="synonym">Thysanopoda norvegica</name>
    <dbReference type="NCBI Taxonomy" id="48144"/>
    <lineage>
        <taxon>Eukaryota</taxon>
        <taxon>Metazoa</taxon>
        <taxon>Ecdysozoa</taxon>
        <taxon>Arthropoda</taxon>
        <taxon>Crustacea</taxon>
        <taxon>Multicrustacea</taxon>
        <taxon>Malacostraca</taxon>
        <taxon>Eumalacostraca</taxon>
        <taxon>Eucarida</taxon>
        <taxon>Euphausiacea</taxon>
        <taxon>Euphausiidae</taxon>
        <taxon>Meganyctiphanes</taxon>
    </lineage>
</organism>
<evidence type="ECO:0000256" key="13">
    <source>
        <dbReference type="RuleBase" id="RU369030"/>
    </source>
</evidence>
<keyword evidence="16" id="KW-1185">Reference proteome</keyword>
<evidence type="ECO:0000256" key="8">
    <source>
        <dbReference type="ARBA" id="ARBA00024495"/>
    </source>
</evidence>
<evidence type="ECO:0000256" key="4">
    <source>
        <dbReference type="ARBA" id="ARBA00022832"/>
    </source>
</evidence>
<dbReference type="EMBL" id="CAXKWB010000273">
    <property type="protein sequence ID" value="CAL4060150.1"/>
    <property type="molecule type" value="Genomic_DNA"/>
</dbReference>
<comment type="catalytic activity">
    <reaction evidence="7">
        <text>a long-chain fatty acid + ATP + CoA = a long-chain fatty acyl-CoA + AMP + diphosphate</text>
        <dbReference type="Rhea" id="RHEA:15421"/>
        <dbReference type="ChEBI" id="CHEBI:30616"/>
        <dbReference type="ChEBI" id="CHEBI:33019"/>
        <dbReference type="ChEBI" id="CHEBI:57287"/>
        <dbReference type="ChEBI" id="CHEBI:57560"/>
        <dbReference type="ChEBI" id="CHEBI:83139"/>
        <dbReference type="ChEBI" id="CHEBI:456215"/>
        <dbReference type="EC" id="6.2.1.3"/>
    </reaction>
    <physiologicalReaction direction="left-to-right" evidence="7">
        <dbReference type="Rhea" id="RHEA:15422"/>
    </physiologicalReaction>
</comment>
<evidence type="ECO:0000256" key="12">
    <source>
        <dbReference type="ARBA" id="ARBA00049139"/>
    </source>
</evidence>
<evidence type="ECO:0000313" key="16">
    <source>
        <dbReference type="Proteomes" id="UP001497623"/>
    </source>
</evidence>
<name>A0AAV2PMI0_MEGNR</name>
<dbReference type="Proteomes" id="UP001497623">
    <property type="component" value="Unassembled WGS sequence"/>
</dbReference>
<comment type="catalytic activity">
    <reaction evidence="9">
        <text>15-hydroxy-(5Z,8Z,11Z,13E)-eicosatetraenoate + ATP + CoA = 15-hydroxy-(5Z,8Z,11Z,13E)-eicosatetraenoyl-CoA + AMP + diphosphate</text>
        <dbReference type="Rhea" id="RHEA:52116"/>
        <dbReference type="ChEBI" id="CHEBI:30616"/>
        <dbReference type="ChEBI" id="CHEBI:33019"/>
        <dbReference type="ChEBI" id="CHEBI:57287"/>
        <dbReference type="ChEBI" id="CHEBI:78832"/>
        <dbReference type="ChEBI" id="CHEBI:136409"/>
        <dbReference type="ChEBI" id="CHEBI:456215"/>
    </reaction>
    <physiologicalReaction direction="left-to-right" evidence="9">
        <dbReference type="Rhea" id="RHEA:52117"/>
    </physiologicalReaction>
</comment>
<reference evidence="15 16" key="1">
    <citation type="submission" date="2024-05" db="EMBL/GenBank/DDBJ databases">
        <authorList>
            <person name="Wallberg A."/>
        </authorList>
    </citation>
    <scope>NUCLEOTIDE SEQUENCE [LARGE SCALE GENOMIC DNA]</scope>
</reference>
<dbReference type="PROSITE" id="PS00455">
    <property type="entry name" value="AMP_BINDING"/>
    <property type="match status" value="1"/>
</dbReference>
<dbReference type="PANTHER" id="PTHR43272">
    <property type="entry name" value="LONG-CHAIN-FATTY-ACID--COA LIGASE"/>
    <property type="match status" value="1"/>
</dbReference>
<evidence type="ECO:0000259" key="14">
    <source>
        <dbReference type="Pfam" id="PF00501"/>
    </source>
</evidence>
<evidence type="ECO:0000313" key="15">
    <source>
        <dbReference type="EMBL" id="CAL4060150.1"/>
    </source>
</evidence>
<evidence type="ECO:0000256" key="9">
    <source>
        <dbReference type="ARBA" id="ARBA00024532"/>
    </source>
</evidence>
<dbReference type="InterPro" id="IPR000873">
    <property type="entry name" value="AMP-dep_synth/lig_dom"/>
</dbReference>
<dbReference type="Gene3D" id="3.40.50.12780">
    <property type="entry name" value="N-terminal domain of ligase-like"/>
    <property type="match status" value="1"/>
</dbReference>
<comment type="similarity">
    <text evidence="1 13">Belongs to the ATP-dependent AMP-binding enzyme family.</text>
</comment>
<dbReference type="CDD" id="cd05927">
    <property type="entry name" value="LC-FACS_euk"/>
    <property type="match status" value="1"/>
</dbReference>
<dbReference type="Pfam" id="PF00501">
    <property type="entry name" value="AMP-binding"/>
    <property type="match status" value="1"/>
</dbReference>
<comment type="catalytic activity">
    <reaction evidence="11">
        <text>(E)-hexadec-2-enoate + ATP + CoA = (2E)-hexadecenoyl-CoA + AMP + diphosphate</text>
        <dbReference type="Rhea" id="RHEA:36139"/>
        <dbReference type="ChEBI" id="CHEBI:30616"/>
        <dbReference type="ChEBI" id="CHEBI:33019"/>
        <dbReference type="ChEBI" id="CHEBI:57287"/>
        <dbReference type="ChEBI" id="CHEBI:61526"/>
        <dbReference type="ChEBI" id="CHEBI:72745"/>
        <dbReference type="ChEBI" id="CHEBI:456215"/>
    </reaction>
    <physiologicalReaction direction="left-to-right" evidence="11">
        <dbReference type="Rhea" id="RHEA:36140"/>
    </physiologicalReaction>
</comment>
<dbReference type="InterPro" id="IPR042099">
    <property type="entry name" value="ANL_N_sf"/>
</dbReference>